<evidence type="ECO:0000256" key="1">
    <source>
        <dbReference type="ARBA" id="ARBA00000900"/>
    </source>
</evidence>
<reference evidence="11 12" key="1">
    <citation type="journal article" date="2019" name="Genome Biol. Evol.">
        <title>Insights into the evolution of the New World diploid cottons (Gossypium, subgenus Houzingenia) based on genome sequencing.</title>
        <authorList>
            <person name="Grover C.E."/>
            <person name="Arick M.A. 2nd"/>
            <person name="Thrash A."/>
            <person name="Conover J.L."/>
            <person name="Sanders W.S."/>
            <person name="Peterson D.G."/>
            <person name="Frelichowski J.E."/>
            <person name="Scheffler J.A."/>
            <person name="Scheffler B.E."/>
            <person name="Wendel J.F."/>
        </authorList>
    </citation>
    <scope>NUCLEOTIDE SEQUENCE [LARGE SCALE GENOMIC DNA]</scope>
    <source>
        <strain evidence="11">4</strain>
        <tissue evidence="11">Leaf</tissue>
    </source>
</reference>
<evidence type="ECO:0000256" key="2">
    <source>
        <dbReference type="ARBA" id="ARBA00012483"/>
    </source>
</evidence>
<dbReference type="Pfam" id="PF13639">
    <property type="entry name" value="zf-RING_2"/>
    <property type="match status" value="1"/>
</dbReference>
<keyword evidence="3" id="KW-0808">Transferase</keyword>
<name>A0A7J9APH3_9ROSI</name>
<evidence type="ECO:0000256" key="8">
    <source>
        <dbReference type="ARBA" id="ARBA00023163"/>
    </source>
</evidence>
<proteinExistence type="predicted"/>
<dbReference type="PROSITE" id="PS50089">
    <property type="entry name" value="ZF_RING_2"/>
    <property type="match status" value="1"/>
</dbReference>
<dbReference type="PANTHER" id="PTHR46077">
    <property type="entry name" value="E3 UBIQUITIN-PROTEIN LIGASE TOPORS"/>
    <property type="match status" value="1"/>
</dbReference>
<dbReference type="InterPro" id="IPR013083">
    <property type="entry name" value="Znf_RING/FYVE/PHD"/>
</dbReference>
<protein>
    <recommendedName>
        <fullName evidence="2">RING-type E3 ubiquitin transferase</fullName>
        <ecNumber evidence="2">2.3.2.27</ecNumber>
    </recommendedName>
</protein>
<evidence type="ECO:0000313" key="12">
    <source>
        <dbReference type="Proteomes" id="UP000593574"/>
    </source>
</evidence>
<dbReference type="EMBL" id="JABEZV010000011">
    <property type="protein sequence ID" value="MBA0725329.1"/>
    <property type="molecule type" value="Genomic_DNA"/>
</dbReference>
<dbReference type="Gene3D" id="3.30.40.10">
    <property type="entry name" value="Zinc/RING finger domain, C3HC4 (zinc finger)"/>
    <property type="match status" value="1"/>
</dbReference>
<evidence type="ECO:0000256" key="5">
    <source>
        <dbReference type="ARBA" id="ARBA00022771"/>
    </source>
</evidence>
<sequence length="363" mass="41893">MDSPSSSPKPLGKPNIQRFIRRVISPAIVDKTCPICLRTIDVPGAAVLTVCFHAYCLDCIHKWSDLKRNCPLCNSTFDSWFYKIDLSSLRYLKQQLPAISDCKSVIPRPRSTVADRRRIIERTRREMNDVNRRTRPLPWRRSFGRPGTMSPHVIAERKLQWRASVYNRRLQAVPIYHGNGFQQNVPRIRNDFEKEKLLRRIEPWIHRELEAILGDPDPSIILHVVSSLLFSRHEGKHDGSSASSTQLSFVNDNFLAPLEPFLHDRTNMFWHELRSFVDSPFTMETYDAVVEYRQLKSVPSELVILDGLVMAALSVVKPSVLSNCLKLRDPRSRGFGSRRISRAEQIKRQPELQASQLPTNKFL</sequence>
<evidence type="ECO:0000256" key="4">
    <source>
        <dbReference type="ARBA" id="ARBA00022723"/>
    </source>
</evidence>
<evidence type="ECO:0000259" key="10">
    <source>
        <dbReference type="PROSITE" id="PS50089"/>
    </source>
</evidence>
<evidence type="ECO:0000256" key="3">
    <source>
        <dbReference type="ARBA" id="ARBA00022679"/>
    </source>
</evidence>
<dbReference type="PROSITE" id="PS00518">
    <property type="entry name" value="ZF_RING_1"/>
    <property type="match status" value="1"/>
</dbReference>
<keyword evidence="4" id="KW-0479">Metal-binding</keyword>
<evidence type="ECO:0000313" key="11">
    <source>
        <dbReference type="EMBL" id="MBA0725329.1"/>
    </source>
</evidence>
<organism evidence="11 12">
    <name type="scientific">Gossypium laxum</name>
    <dbReference type="NCBI Taxonomy" id="34288"/>
    <lineage>
        <taxon>Eukaryota</taxon>
        <taxon>Viridiplantae</taxon>
        <taxon>Streptophyta</taxon>
        <taxon>Embryophyta</taxon>
        <taxon>Tracheophyta</taxon>
        <taxon>Spermatophyta</taxon>
        <taxon>Magnoliopsida</taxon>
        <taxon>eudicotyledons</taxon>
        <taxon>Gunneridae</taxon>
        <taxon>Pentapetalae</taxon>
        <taxon>rosids</taxon>
        <taxon>malvids</taxon>
        <taxon>Malvales</taxon>
        <taxon>Malvaceae</taxon>
        <taxon>Malvoideae</taxon>
        <taxon>Gossypium</taxon>
    </lineage>
</organism>
<dbReference type="InterPro" id="IPR058746">
    <property type="entry name" value="Znf_RING-type_Topors"/>
</dbReference>
<evidence type="ECO:0000256" key="7">
    <source>
        <dbReference type="ARBA" id="ARBA00023015"/>
    </source>
</evidence>
<accession>A0A7J9APH3</accession>
<gene>
    <name evidence="11" type="ORF">Golax_021924</name>
</gene>
<evidence type="ECO:0000256" key="9">
    <source>
        <dbReference type="PROSITE-ProRule" id="PRU00175"/>
    </source>
</evidence>
<dbReference type="InterPro" id="IPR001841">
    <property type="entry name" value="Znf_RING"/>
</dbReference>
<dbReference type="InterPro" id="IPR017907">
    <property type="entry name" value="Znf_RING_CS"/>
</dbReference>
<dbReference type="GO" id="GO:0000209">
    <property type="term" value="P:protein polyubiquitination"/>
    <property type="evidence" value="ECO:0007669"/>
    <property type="project" value="TreeGrafter"/>
</dbReference>
<dbReference type="SMART" id="SM00184">
    <property type="entry name" value="RING"/>
    <property type="match status" value="1"/>
</dbReference>
<dbReference type="GO" id="GO:0008270">
    <property type="term" value="F:zinc ion binding"/>
    <property type="evidence" value="ECO:0007669"/>
    <property type="project" value="UniProtKB-KW"/>
</dbReference>
<dbReference type="PANTHER" id="PTHR46077:SF1">
    <property type="entry name" value="TOP1 BINDING ARGININE_SERINE RICH PROTEIN, E3 UBIQUITIN LIGASE"/>
    <property type="match status" value="1"/>
</dbReference>
<evidence type="ECO:0000256" key="6">
    <source>
        <dbReference type="ARBA" id="ARBA00022833"/>
    </source>
</evidence>
<keyword evidence="12" id="KW-1185">Reference proteome</keyword>
<dbReference type="GO" id="GO:0061630">
    <property type="term" value="F:ubiquitin protein ligase activity"/>
    <property type="evidence" value="ECO:0007669"/>
    <property type="project" value="UniProtKB-EC"/>
</dbReference>
<keyword evidence="7" id="KW-0805">Transcription regulation</keyword>
<feature type="domain" description="RING-type" evidence="10">
    <location>
        <begin position="33"/>
        <end position="74"/>
    </location>
</feature>
<keyword evidence="6" id="KW-0862">Zinc</keyword>
<dbReference type="EC" id="2.3.2.27" evidence="2"/>
<dbReference type="AlphaFoldDB" id="A0A7J9APH3"/>
<comment type="catalytic activity">
    <reaction evidence="1">
        <text>S-ubiquitinyl-[E2 ubiquitin-conjugating enzyme]-L-cysteine + [acceptor protein]-L-lysine = [E2 ubiquitin-conjugating enzyme]-L-cysteine + N(6)-ubiquitinyl-[acceptor protein]-L-lysine.</text>
        <dbReference type="EC" id="2.3.2.27"/>
    </reaction>
</comment>
<dbReference type="Proteomes" id="UP000593574">
    <property type="component" value="Unassembled WGS sequence"/>
</dbReference>
<dbReference type="GO" id="GO:0006513">
    <property type="term" value="P:protein monoubiquitination"/>
    <property type="evidence" value="ECO:0007669"/>
    <property type="project" value="TreeGrafter"/>
</dbReference>
<dbReference type="CDD" id="cd16574">
    <property type="entry name" value="RING-HC_Topors"/>
    <property type="match status" value="1"/>
</dbReference>
<comment type="caution">
    <text evidence="11">The sequence shown here is derived from an EMBL/GenBank/DDBJ whole genome shotgun (WGS) entry which is preliminary data.</text>
</comment>
<dbReference type="SUPFAM" id="SSF57850">
    <property type="entry name" value="RING/U-box"/>
    <property type="match status" value="1"/>
</dbReference>
<keyword evidence="8" id="KW-0804">Transcription</keyword>
<keyword evidence="5 9" id="KW-0863">Zinc-finger</keyword>